<evidence type="ECO:0000313" key="1">
    <source>
        <dbReference type="EMBL" id="WOF16109.1"/>
    </source>
</evidence>
<organism evidence="1 2">
    <name type="scientific">Methanochimaera problematica</name>
    <dbReference type="NCBI Taxonomy" id="2609417"/>
    <lineage>
        <taxon>Archaea</taxon>
        <taxon>Methanobacteriati</taxon>
        <taxon>Methanobacteriota</taxon>
        <taxon>Stenosarchaea group</taxon>
        <taxon>Methanomicrobia</taxon>
        <taxon>Methanomicrobiales</taxon>
        <taxon>Methanomicrobiaceae</taxon>
        <taxon>Methanochimaera</taxon>
    </lineage>
</organism>
<protein>
    <submittedName>
        <fullName evidence="1">DUF432 domain-containing protein</fullName>
    </submittedName>
</protein>
<dbReference type="AlphaFoldDB" id="A0AA97I439"/>
<evidence type="ECO:0000313" key="2">
    <source>
        <dbReference type="Proteomes" id="UP001301797"/>
    </source>
</evidence>
<dbReference type="EMBL" id="CP043875">
    <property type="protein sequence ID" value="WOF16109.1"/>
    <property type="molecule type" value="Genomic_DNA"/>
</dbReference>
<dbReference type="KEGG" id="mefw:F1737_05010"/>
<reference evidence="1 2" key="1">
    <citation type="submission" date="2019-09" db="EMBL/GenBank/DDBJ databases">
        <title>The complete genome of Methanoplanus sp. FWC-SCC4.</title>
        <authorList>
            <person name="Chen S.-C."/>
            <person name="Zhou Y.-Z."/>
            <person name="Lai M.-C."/>
        </authorList>
    </citation>
    <scope>NUCLEOTIDE SEQUENCE [LARGE SCALE GENOMIC DNA]</scope>
    <source>
        <strain evidence="1 2">FWC-SCC4</strain>
    </source>
</reference>
<name>A0AA97I439_9EURY</name>
<sequence>MNYTYLPEKTEIKNNIMFGKHSFDFQYHTDEIEIGIKKENGFFKYYRRIPGDDVFEKKILEENGMVIINPVEPVNLPKTVTKSNHLEIEFDPVIVGPNQKKEIFLKFPVEIGVFLISNKYSHLIDIFSFNSPKLSLYGNPNGGTITRWTKSEIYSSVPETDNQKEGVISIEIENKMSEWMEINRIILDGYGMKLYYDKSLVSMAGRMKIQSKKDAETLCCARPLNKGMKKSIEVFAARNIPVVGKTFTMEWGY</sequence>
<gene>
    <name evidence="1" type="ORF">F1737_05010</name>
</gene>
<dbReference type="RefSeq" id="WP_317137686.1">
    <property type="nucleotide sequence ID" value="NZ_CP043875.1"/>
</dbReference>
<dbReference type="PIRSF" id="PIRSF019202">
    <property type="entry name" value="UCP019202"/>
    <property type="match status" value="1"/>
</dbReference>
<proteinExistence type="predicted"/>
<dbReference type="InterPro" id="IPR007366">
    <property type="entry name" value="DUF432"/>
</dbReference>
<keyword evidence="2" id="KW-1185">Reference proteome</keyword>
<dbReference type="Proteomes" id="UP001301797">
    <property type="component" value="Chromosome"/>
</dbReference>
<accession>A0AA97I439</accession>
<dbReference type="Pfam" id="PF04254">
    <property type="entry name" value="DUF432"/>
    <property type="match status" value="1"/>
</dbReference>
<dbReference type="GeneID" id="85229513"/>